<proteinExistence type="inferred from homology"/>
<protein>
    <recommendedName>
        <fullName evidence="9">Amine oxidase</fullName>
        <ecNumber evidence="9">1.4.3.-</ecNumber>
    </recommendedName>
</protein>
<comment type="PTM">
    <text evidence="8 9">Topaquinone (TPQ) is generated by copper-dependent autoxidation of a specific tyrosyl residue.</text>
</comment>
<dbReference type="SUPFAM" id="SSF54416">
    <property type="entry name" value="Amine oxidase N-terminal region"/>
    <property type="match status" value="2"/>
</dbReference>
<evidence type="ECO:0000256" key="9">
    <source>
        <dbReference type="RuleBase" id="RU000672"/>
    </source>
</evidence>
<dbReference type="EMBL" id="NJES01000033">
    <property type="protein sequence ID" value="PHH79833.1"/>
    <property type="molecule type" value="Genomic_DNA"/>
</dbReference>
<keyword evidence="5 9" id="KW-0560">Oxidoreductase</keyword>
<dbReference type="PANTHER" id="PTHR10638:SF91">
    <property type="entry name" value="AMINE OXIDASE"/>
    <property type="match status" value="1"/>
</dbReference>
<evidence type="ECO:0000256" key="8">
    <source>
        <dbReference type="PIRSR" id="PIRSR600269-51"/>
    </source>
</evidence>
<dbReference type="AlphaFoldDB" id="A0A2C5ZIZ9"/>
<comment type="cofactor">
    <cofactor evidence="9">
        <name>Cu cation</name>
        <dbReference type="ChEBI" id="CHEBI:23378"/>
    </cofactor>
    <text evidence="9">Contains 1 topaquinone per subunit.</text>
</comment>
<dbReference type="SUPFAM" id="SSF49998">
    <property type="entry name" value="Amine oxidase catalytic domain"/>
    <property type="match status" value="1"/>
</dbReference>
<evidence type="ECO:0000256" key="3">
    <source>
        <dbReference type="ARBA" id="ARBA00022723"/>
    </source>
</evidence>
<dbReference type="InterPro" id="IPR015802">
    <property type="entry name" value="Cu_amine_oxidase_N3"/>
</dbReference>
<dbReference type="PANTHER" id="PTHR10638">
    <property type="entry name" value="COPPER AMINE OXIDASE"/>
    <property type="match status" value="1"/>
</dbReference>
<feature type="domain" description="Copper amine oxidase N3-terminal" evidence="12">
    <location>
        <begin position="119"/>
        <end position="210"/>
    </location>
</feature>
<dbReference type="GO" id="GO:0048038">
    <property type="term" value="F:quinone binding"/>
    <property type="evidence" value="ECO:0007669"/>
    <property type="project" value="InterPro"/>
</dbReference>
<dbReference type="GO" id="GO:0005507">
    <property type="term" value="F:copper ion binding"/>
    <property type="evidence" value="ECO:0007669"/>
    <property type="project" value="InterPro"/>
</dbReference>
<keyword evidence="14" id="KW-1185">Reference proteome</keyword>
<sequence length="738" mass="81135">MASSKGTQVRSRPPHPLAALSEAEFVRARNSVLDVRGPEDSLFFRALYLEEPPKAEMVAFLEAEHAGLVTDDTPRPRRRARVEFDIVGPHQSIFTCAIVDVEAGEIVSRRTAEEEAYPSFAPSEFAMCEKIIAASPLFKKAMSRFSLPDGFRVVIDPWPYGGCAERNPRYMQGLVFARNATHGNEDANHYAYPVPIVPIVDWVTKKVIRVERLATGGVGDALVLDDEDDDSGPPKALFGECRAADYVPELLDEPMRDDLKPLNVVQPSGPSFKAHSDGLVEWMSWRFRISFNPREGAVIHDLCYDNRSIAYRLSFSELSVPYADPRPPYQRKQAFDFGDGGVGRAANNLQLGCDCLGAIHYLDGRLVGPEGLPTLARAVICLHEEDGGVLWKHTNYRTGRAVVVRSRELVVQFICTLANYEYVFAYRFDLVGGVTLETRATGIVSVVAIDEGKRSDYGNVVSPGILAQNHQHIFCARIDPAIDSYRPGHSRVVIEESRGLETDAKTNPNGNAYSVSREAVERARWVDKEPRLNRTLRLESTVKNNPISGKPVGYRLVAPATQLLLAAEGSVQAQRAPFARHDAWVTGFRDGEFWPAGEFTNQSQAERGGVEAMVGRGDRFVDSVEGHGAVNGGDENGGRTCGPVVWTVYGLTHNPRVEDWPVMPAETYQLHLRPSDFFNKNPALNVPSTPNESSVLVSCCDGTSNGVRKEATVQENPLSHRQGSGPGVDAEDAGAHIS</sequence>
<dbReference type="InterPro" id="IPR036460">
    <property type="entry name" value="Cu_amine_oxidase_C_sf"/>
</dbReference>
<feature type="active site" description="Schiff-base intermediate with substrate; via topaquinone" evidence="7">
    <location>
        <position position="420"/>
    </location>
</feature>
<feature type="active site" description="Proton acceptor" evidence="7">
    <location>
        <position position="336"/>
    </location>
</feature>
<feature type="compositionally biased region" description="Polar residues" evidence="10">
    <location>
        <begin position="713"/>
        <end position="722"/>
    </location>
</feature>
<dbReference type="PROSITE" id="PS01164">
    <property type="entry name" value="COPPER_AMINE_OXID_1"/>
    <property type="match status" value="1"/>
</dbReference>
<dbReference type="InterPro" id="IPR000269">
    <property type="entry name" value="Cu_amine_oxidase"/>
</dbReference>
<evidence type="ECO:0000256" key="2">
    <source>
        <dbReference type="ARBA" id="ARBA00007983"/>
    </source>
</evidence>
<reference evidence="13 14" key="1">
    <citation type="submission" date="2017-06" db="EMBL/GenBank/DDBJ databases">
        <title>Ant-infecting Ophiocordyceps genomes reveal a high diversity of potential behavioral manipulation genes and a possible major role for enterotoxins.</title>
        <authorList>
            <person name="De Bekker C."/>
            <person name="Evans H.C."/>
            <person name="Brachmann A."/>
            <person name="Hughes D.P."/>
        </authorList>
    </citation>
    <scope>NUCLEOTIDE SEQUENCE [LARGE SCALE GENOMIC DNA]</scope>
    <source>
        <strain evidence="13 14">Map16</strain>
    </source>
</reference>
<dbReference type="GO" id="GO:0008131">
    <property type="term" value="F:primary methylamine oxidase activity"/>
    <property type="evidence" value="ECO:0007669"/>
    <property type="project" value="InterPro"/>
</dbReference>
<dbReference type="GO" id="GO:0009308">
    <property type="term" value="P:amine metabolic process"/>
    <property type="evidence" value="ECO:0007669"/>
    <property type="project" value="UniProtKB-UniRule"/>
</dbReference>
<feature type="modified residue" description="2',4',5'-topaquinone" evidence="8">
    <location>
        <position position="420"/>
    </location>
</feature>
<dbReference type="Gene3D" id="3.10.450.40">
    <property type="match status" value="2"/>
</dbReference>
<keyword evidence="4 7" id="KW-0801">TPQ</keyword>
<comment type="cofactor">
    <cofactor evidence="1">
        <name>Cu cation</name>
        <dbReference type="ChEBI" id="CHEBI:23378"/>
    </cofactor>
</comment>
<dbReference type="InterPro" id="IPR016182">
    <property type="entry name" value="Cu_amine_oxidase_N-reg"/>
</dbReference>
<evidence type="ECO:0000256" key="5">
    <source>
        <dbReference type="ARBA" id="ARBA00023002"/>
    </source>
</evidence>
<dbReference type="Pfam" id="PF01179">
    <property type="entry name" value="Cu_amine_oxid"/>
    <property type="match status" value="1"/>
</dbReference>
<dbReference type="Pfam" id="PF02728">
    <property type="entry name" value="Cu_amine_oxidN3"/>
    <property type="match status" value="1"/>
</dbReference>
<evidence type="ECO:0000259" key="12">
    <source>
        <dbReference type="Pfam" id="PF02728"/>
    </source>
</evidence>
<gene>
    <name evidence="13" type="ORF">CDD80_3694</name>
</gene>
<evidence type="ECO:0000256" key="1">
    <source>
        <dbReference type="ARBA" id="ARBA00001935"/>
    </source>
</evidence>
<dbReference type="Proteomes" id="UP000226431">
    <property type="component" value="Unassembled WGS sequence"/>
</dbReference>
<evidence type="ECO:0000313" key="13">
    <source>
        <dbReference type="EMBL" id="PHH79833.1"/>
    </source>
</evidence>
<evidence type="ECO:0000256" key="10">
    <source>
        <dbReference type="SAM" id="MobiDB-lite"/>
    </source>
</evidence>
<keyword evidence="3 9" id="KW-0479">Metal-binding</keyword>
<dbReference type="EC" id="1.4.3.-" evidence="9"/>
<evidence type="ECO:0000259" key="11">
    <source>
        <dbReference type="Pfam" id="PF01179"/>
    </source>
</evidence>
<dbReference type="STRING" id="2004952.A0A2C5ZIZ9"/>
<dbReference type="Gene3D" id="2.70.98.20">
    <property type="entry name" value="Copper amine oxidase, catalytic domain"/>
    <property type="match status" value="1"/>
</dbReference>
<dbReference type="InterPro" id="IPR015798">
    <property type="entry name" value="Cu_amine_oxidase_C"/>
</dbReference>
<comment type="similarity">
    <text evidence="2 9">Belongs to the copper/topaquinone oxidase family.</text>
</comment>
<evidence type="ECO:0000256" key="6">
    <source>
        <dbReference type="ARBA" id="ARBA00023008"/>
    </source>
</evidence>
<organism evidence="13 14">
    <name type="scientific">Ophiocordyceps camponoti-rufipedis</name>
    <dbReference type="NCBI Taxonomy" id="2004952"/>
    <lineage>
        <taxon>Eukaryota</taxon>
        <taxon>Fungi</taxon>
        <taxon>Dikarya</taxon>
        <taxon>Ascomycota</taxon>
        <taxon>Pezizomycotina</taxon>
        <taxon>Sordariomycetes</taxon>
        <taxon>Hypocreomycetidae</taxon>
        <taxon>Hypocreales</taxon>
        <taxon>Ophiocordycipitaceae</taxon>
        <taxon>Ophiocordyceps</taxon>
    </lineage>
</organism>
<evidence type="ECO:0000256" key="7">
    <source>
        <dbReference type="PIRSR" id="PIRSR600269-50"/>
    </source>
</evidence>
<comment type="caution">
    <text evidence="13">The sequence shown here is derived from an EMBL/GenBank/DDBJ whole genome shotgun (WGS) entry which is preliminary data.</text>
</comment>
<dbReference type="OrthoDB" id="5379943at2759"/>
<feature type="domain" description="Copper amine oxidase catalytic" evidence="11">
    <location>
        <begin position="262"/>
        <end position="684"/>
    </location>
</feature>
<dbReference type="InterPro" id="IPR049948">
    <property type="entry name" value="Cu_Am_ox_TPQ-bd"/>
</dbReference>
<name>A0A2C5ZIZ9_9HYPO</name>
<accession>A0A2C5ZIZ9</accession>
<feature type="region of interest" description="Disordered" evidence="10">
    <location>
        <begin position="713"/>
        <end position="738"/>
    </location>
</feature>
<evidence type="ECO:0000313" key="14">
    <source>
        <dbReference type="Proteomes" id="UP000226431"/>
    </source>
</evidence>
<evidence type="ECO:0000256" key="4">
    <source>
        <dbReference type="ARBA" id="ARBA00022772"/>
    </source>
</evidence>
<keyword evidence="6 9" id="KW-0186">Copper</keyword>